<organism evidence="2 3">
    <name type="scientific">Biomphalaria glabrata</name>
    <name type="common">Bloodfluke planorb</name>
    <name type="synonym">Freshwater snail</name>
    <dbReference type="NCBI Taxonomy" id="6526"/>
    <lineage>
        <taxon>Eukaryota</taxon>
        <taxon>Metazoa</taxon>
        <taxon>Spiralia</taxon>
        <taxon>Lophotrochozoa</taxon>
        <taxon>Mollusca</taxon>
        <taxon>Gastropoda</taxon>
        <taxon>Heterobranchia</taxon>
        <taxon>Euthyneura</taxon>
        <taxon>Panpulmonata</taxon>
        <taxon>Hygrophila</taxon>
        <taxon>Lymnaeoidea</taxon>
        <taxon>Planorbidae</taxon>
        <taxon>Biomphalaria</taxon>
    </lineage>
</organism>
<feature type="transmembrane region" description="Helical" evidence="1">
    <location>
        <begin position="274"/>
        <end position="293"/>
    </location>
</feature>
<proteinExistence type="predicted"/>
<protein>
    <recommendedName>
        <fullName evidence="4">EamA domain-containing protein</fullName>
    </recommendedName>
</protein>
<sequence length="391" mass="44048">MPRPIIFEGLNTDLVRRHLWAVETNMSLPRYHVTESTNGHTPINADDAQESKTRWDWSNRQSKLVIGTFVSMIIAVTWVSFSQLVHNITEMPDIKAPFTITYIFMICPIIMFPAYLCFARLAKAEPAKAIFRECLNVYKGSDDFHKIPFLWKSLMFCLISALTTHTYIRAMYKLGAADCTALFAANHSFVYLLSWIVLFEKFIALRILAMIFSITGIVLFAYVDGFGSSAMFGVVSGVASSAGAAVYGVGLLSLLLLWPLWLLLYFLGSEQIDWSVLPWGTILPSAFLATVYWGTKECAIQLTYQFFIGLGLVLAIPICSVADKVWKEEEFPGMKIAALVLITIGVVLILLPENWQEYICKHVRSKPRDTEQQTIGNSTTLRGRLSRTSYM</sequence>
<keyword evidence="1" id="KW-0812">Transmembrane</keyword>
<name>A0A2C9M7K2_BIOGL</name>
<keyword evidence="1" id="KW-0472">Membrane</keyword>
<evidence type="ECO:0008006" key="4">
    <source>
        <dbReference type="Google" id="ProtNLM"/>
    </source>
</evidence>
<dbReference type="VEuPathDB" id="VectorBase:BGLB039373"/>
<dbReference type="VEuPathDB" id="VectorBase:BGLAX_044988"/>
<evidence type="ECO:0000256" key="1">
    <source>
        <dbReference type="SAM" id="Phobius"/>
    </source>
</evidence>
<dbReference type="KEGG" id="bgt:106055553"/>
<dbReference type="PANTHER" id="PTHR19346">
    <property type="entry name" value="SUGAR PHOSPHATE TRANSPORTER DOMAIN-CONTAINING PROTEIN"/>
    <property type="match status" value="1"/>
</dbReference>
<accession>A0A2C9M7K2</accession>
<evidence type="ECO:0000313" key="3">
    <source>
        <dbReference type="Proteomes" id="UP000076420"/>
    </source>
</evidence>
<dbReference type="Proteomes" id="UP000076420">
    <property type="component" value="Unassembled WGS sequence"/>
</dbReference>
<feature type="transmembrane region" description="Helical" evidence="1">
    <location>
        <begin position="299"/>
        <end position="322"/>
    </location>
</feature>
<reference evidence="2" key="1">
    <citation type="submission" date="2020-05" db="UniProtKB">
        <authorList>
            <consortium name="EnsemblMetazoa"/>
        </authorList>
    </citation>
    <scope>IDENTIFICATION</scope>
    <source>
        <strain evidence="2">BB02</strain>
    </source>
</reference>
<dbReference type="EnsemblMetazoa" id="BGLB039373-RA">
    <property type="protein sequence ID" value="BGLB039373-PA"/>
    <property type="gene ID" value="BGLB039373"/>
</dbReference>
<feature type="transmembrane region" description="Helical" evidence="1">
    <location>
        <begin position="101"/>
        <end position="122"/>
    </location>
</feature>
<dbReference type="InterPro" id="IPR026505">
    <property type="entry name" value="Solute_c_fam_35_mem_F3/F4"/>
</dbReference>
<gene>
    <name evidence="2" type="primary">106055553</name>
</gene>
<dbReference type="AlphaFoldDB" id="A0A2C9M7K2"/>
<feature type="transmembrane region" description="Helical" evidence="1">
    <location>
        <begin position="243"/>
        <end position="267"/>
    </location>
</feature>
<feature type="transmembrane region" description="Helical" evidence="1">
    <location>
        <begin position="64"/>
        <end position="81"/>
    </location>
</feature>
<feature type="transmembrane region" description="Helical" evidence="1">
    <location>
        <begin position="174"/>
        <end position="196"/>
    </location>
</feature>
<keyword evidence="1" id="KW-1133">Transmembrane helix</keyword>
<dbReference type="OrthoDB" id="10062838at2759"/>
<evidence type="ECO:0000313" key="2">
    <source>
        <dbReference type="EnsemblMetazoa" id="BGLB039373-PA"/>
    </source>
</evidence>
<feature type="transmembrane region" description="Helical" evidence="1">
    <location>
        <begin position="334"/>
        <end position="351"/>
    </location>
</feature>
<dbReference type="PANTHER" id="PTHR19346:SF4">
    <property type="entry name" value="SUGAR PHOSPHATE TRANSPORTER DOMAIN-CONTAINING PROTEIN"/>
    <property type="match status" value="1"/>
</dbReference>
<dbReference type="STRING" id="6526.A0A2C9M7K2"/>
<feature type="transmembrane region" description="Helical" evidence="1">
    <location>
        <begin position="203"/>
        <end position="223"/>
    </location>
</feature>